<feature type="domain" description="Glycosyl transferase family 1" evidence="1">
    <location>
        <begin position="211"/>
        <end position="374"/>
    </location>
</feature>
<dbReference type="SUPFAM" id="SSF53756">
    <property type="entry name" value="UDP-Glycosyltransferase/glycogen phosphorylase"/>
    <property type="match status" value="1"/>
</dbReference>
<keyword evidence="3" id="KW-1185">Reference proteome</keyword>
<evidence type="ECO:0000313" key="3">
    <source>
        <dbReference type="Proteomes" id="UP001595828"/>
    </source>
</evidence>
<evidence type="ECO:0000313" key="2">
    <source>
        <dbReference type="EMBL" id="MFC4293989.1"/>
    </source>
</evidence>
<dbReference type="CDD" id="cd03801">
    <property type="entry name" value="GT4_PimA-like"/>
    <property type="match status" value="1"/>
</dbReference>
<dbReference type="PANTHER" id="PTHR45947">
    <property type="entry name" value="SULFOQUINOVOSYL TRANSFERASE SQD2"/>
    <property type="match status" value="1"/>
</dbReference>
<evidence type="ECO:0000259" key="1">
    <source>
        <dbReference type="Pfam" id="PF00534"/>
    </source>
</evidence>
<dbReference type="EC" id="2.4.-.-" evidence="2"/>
<keyword evidence="2" id="KW-0328">Glycosyltransferase</keyword>
<reference evidence="3" key="1">
    <citation type="journal article" date="2019" name="Int. J. Syst. Evol. Microbiol.">
        <title>The Global Catalogue of Microorganisms (GCM) 10K type strain sequencing project: providing services to taxonomists for standard genome sequencing and annotation.</title>
        <authorList>
            <consortium name="The Broad Institute Genomics Platform"/>
            <consortium name="The Broad Institute Genome Sequencing Center for Infectious Disease"/>
            <person name="Wu L."/>
            <person name="Ma J."/>
        </authorList>
    </citation>
    <scope>NUCLEOTIDE SEQUENCE [LARGE SCALE GENOMIC DNA]</scope>
    <source>
        <strain evidence="3">CGMCC 1.12989</strain>
    </source>
</reference>
<dbReference type="InterPro" id="IPR001296">
    <property type="entry name" value="Glyco_trans_1"/>
</dbReference>
<protein>
    <submittedName>
        <fullName evidence="2">Glycosyltransferase family 4 protein</fullName>
        <ecNumber evidence="2">2.4.-.-</ecNumber>
    </submittedName>
</protein>
<organism evidence="2 3">
    <name type="scientific">Novosphingobium tardum</name>
    <dbReference type="NCBI Taxonomy" id="1538021"/>
    <lineage>
        <taxon>Bacteria</taxon>
        <taxon>Pseudomonadati</taxon>
        <taxon>Pseudomonadota</taxon>
        <taxon>Alphaproteobacteria</taxon>
        <taxon>Sphingomonadales</taxon>
        <taxon>Sphingomonadaceae</taxon>
        <taxon>Novosphingobium</taxon>
    </lineage>
</organism>
<gene>
    <name evidence="2" type="ORF">ACFO0A_02825</name>
</gene>
<keyword evidence="2" id="KW-0808">Transferase</keyword>
<sequence>MKAQFPARRRRIGFVNSHPIQYFVPLYCRINASEDLEAVPIYLTDHSIRGDFDPGFRQKLTWDIDLLEGTDPVFVAGARKRKLAPGPLRMLAPDVMRAVWRGRLDALVIHGHNFGANHLATIAAKLKGIPVFSRGETHLGLPFSERRLGLRNAIMPRYYSQLDGFLAIGSRNREFYRAMQVPESKIFDFPYTVDNDRMIAQARLEPAERAALRARLSLRDGVPTVLYASKFMARKHPDDLIEAARRLRASGLDLDILMVGAGEMEAELKAQARDLPGAPVIFPGFANQTELPRLFGASDIFVLPSEAEPWGLIVNEAMCGGLPIVASREIGSVADLVVDGENGRVFDAGDVEGLTAALRDLVADPQRRAAMGRASLARIEAWNYDRCVAGLRAALQSAT</sequence>
<comment type="caution">
    <text evidence="2">The sequence shown here is derived from an EMBL/GenBank/DDBJ whole genome shotgun (WGS) entry which is preliminary data.</text>
</comment>
<dbReference type="Gene3D" id="3.40.50.2000">
    <property type="entry name" value="Glycogen Phosphorylase B"/>
    <property type="match status" value="2"/>
</dbReference>
<dbReference type="RefSeq" id="WP_379537463.1">
    <property type="nucleotide sequence ID" value="NZ_JBHSDR010000003.1"/>
</dbReference>
<dbReference type="Pfam" id="PF00534">
    <property type="entry name" value="Glycos_transf_1"/>
    <property type="match status" value="1"/>
</dbReference>
<name>A0ABV8RMF0_9SPHN</name>
<accession>A0ABV8RMF0</accession>
<dbReference type="InterPro" id="IPR050194">
    <property type="entry name" value="Glycosyltransferase_grp1"/>
</dbReference>
<dbReference type="EMBL" id="JBHSDR010000003">
    <property type="protein sequence ID" value="MFC4293989.1"/>
    <property type="molecule type" value="Genomic_DNA"/>
</dbReference>
<dbReference type="PANTHER" id="PTHR45947:SF3">
    <property type="entry name" value="SULFOQUINOVOSYL TRANSFERASE SQD2"/>
    <property type="match status" value="1"/>
</dbReference>
<proteinExistence type="predicted"/>
<dbReference type="Proteomes" id="UP001595828">
    <property type="component" value="Unassembled WGS sequence"/>
</dbReference>
<dbReference type="GO" id="GO:0016757">
    <property type="term" value="F:glycosyltransferase activity"/>
    <property type="evidence" value="ECO:0007669"/>
    <property type="project" value="UniProtKB-KW"/>
</dbReference>